<name>A0A2N6NJ17_BEABA</name>
<proteinExistence type="predicted"/>
<evidence type="ECO:0000313" key="2">
    <source>
        <dbReference type="Proteomes" id="UP000235728"/>
    </source>
</evidence>
<dbReference type="Proteomes" id="UP000235728">
    <property type="component" value="Unassembled WGS sequence"/>
</dbReference>
<organism evidence="1 2">
    <name type="scientific">Beauveria bassiana</name>
    <name type="common">White muscardine disease fungus</name>
    <name type="synonym">Tritirachium shiotae</name>
    <dbReference type="NCBI Taxonomy" id="176275"/>
    <lineage>
        <taxon>Eukaryota</taxon>
        <taxon>Fungi</taxon>
        <taxon>Dikarya</taxon>
        <taxon>Ascomycota</taxon>
        <taxon>Pezizomycotina</taxon>
        <taxon>Sordariomycetes</taxon>
        <taxon>Hypocreomycetidae</taxon>
        <taxon>Hypocreales</taxon>
        <taxon>Cordycipitaceae</taxon>
        <taxon>Beauveria</taxon>
    </lineage>
</organism>
<protein>
    <submittedName>
        <fullName evidence="1">Uncharacterized protein</fullName>
    </submittedName>
</protein>
<evidence type="ECO:0000313" key="1">
    <source>
        <dbReference type="EMBL" id="PMB67262.1"/>
    </source>
</evidence>
<dbReference type="CDD" id="cd12148">
    <property type="entry name" value="fungal_TF_MHR"/>
    <property type="match status" value="1"/>
</dbReference>
<comment type="caution">
    <text evidence="1">The sequence shown here is derived from an EMBL/GenBank/DDBJ whole genome shotgun (WGS) entry which is preliminary data.</text>
</comment>
<reference evidence="1 2" key="1">
    <citation type="journal article" date="2016" name="Appl. Microbiol. Biotechnol.">
        <title>Characterization of T-DNA insertion mutants with decreased virulence in the entomopathogenic fungus Beauveria bassiana JEF-007.</title>
        <authorList>
            <person name="Kim S."/>
            <person name="Lee S.J."/>
            <person name="Nai Y.S."/>
            <person name="Yu J.S."/>
            <person name="Lee M.R."/>
            <person name="Yang Y.T."/>
            <person name="Kim J.S."/>
        </authorList>
    </citation>
    <scope>NUCLEOTIDE SEQUENCE [LARGE SCALE GENOMIC DNA]</scope>
    <source>
        <strain evidence="1 2">JEF-007</strain>
    </source>
</reference>
<dbReference type="EMBL" id="MRVG01000007">
    <property type="protein sequence ID" value="PMB67262.1"/>
    <property type="molecule type" value="Genomic_DNA"/>
</dbReference>
<dbReference type="AlphaFoldDB" id="A0A2N6NJ17"/>
<accession>A0A2N6NJ17</accession>
<gene>
    <name evidence="1" type="ORF">BM221_006925</name>
</gene>
<sequence length="305" mass="34259">MQALAYDETRQQMISFREDVYKDSCERRDESALIAVRDPWSSLVAFAELPGAGPYSKYGGLRLFDSALYHKHIIRCLQKWEQASYIHISIASAPIHSARLCEVVGIKDQQKHRRRRLLPSPSNSYNSELACPPGACDKRGEGDGCRFGHQFRQQYEPFWADLASTELLWISLLFSILGAAALLAKAKLANEPGVLPPFIWASRRGASSPGDTWKGRPGSVEAVLQHAHSRNMQRQDEDRVFWSLYGLAARMAQLQGHHRDPSRLSVPVSAFAGEMRPPHLVHDPVRRAARRAARGPAAHHLREPD</sequence>